<sequence length="106" mass="12328">MSMAKRPNGKWRARYRNTSGREHSRHFDRKADAERWLNSVKNSIARGEWIDPASAKVSVGDWATRWIGNQVRLKPQIFPVWERVELSAITHADVGEWIRRMSEAGL</sequence>
<evidence type="ECO:0000313" key="2">
    <source>
        <dbReference type="EMBL" id="MBG0565668.1"/>
    </source>
</evidence>
<feature type="domain" description="Phage L5-like integrase N-terminal" evidence="1">
    <location>
        <begin position="4"/>
        <end position="46"/>
    </location>
</feature>
<accession>A0A931CGF8</accession>
<dbReference type="Pfam" id="PF26003">
    <property type="entry name" value="Integrase_N_phage"/>
    <property type="match status" value="1"/>
</dbReference>
<gene>
    <name evidence="2" type="ORF">I4J89_29875</name>
</gene>
<proteinExistence type="predicted"/>
<reference evidence="2" key="1">
    <citation type="submission" date="2020-11" db="EMBL/GenBank/DDBJ databases">
        <title>Isolation and identification of active actinomycetes.</title>
        <authorList>
            <person name="Sun X."/>
        </authorList>
    </citation>
    <scope>NUCLEOTIDE SEQUENCE</scope>
    <source>
        <strain evidence="2">NEAU-A11</strain>
    </source>
</reference>
<dbReference type="InterPro" id="IPR058717">
    <property type="entry name" value="Phage_L5_Integrase_N"/>
</dbReference>
<dbReference type="EMBL" id="JADQTO010000016">
    <property type="protein sequence ID" value="MBG0565668.1"/>
    <property type="molecule type" value="Genomic_DNA"/>
</dbReference>
<evidence type="ECO:0000313" key="3">
    <source>
        <dbReference type="Proteomes" id="UP000598146"/>
    </source>
</evidence>
<evidence type="ECO:0000259" key="1">
    <source>
        <dbReference type="Pfam" id="PF26003"/>
    </source>
</evidence>
<keyword evidence="3" id="KW-1185">Reference proteome</keyword>
<name>A0A931CGF8_9ACTN</name>
<dbReference type="Proteomes" id="UP000598146">
    <property type="component" value="Unassembled WGS sequence"/>
</dbReference>
<dbReference type="AlphaFoldDB" id="A0A931CGF8"/>
<organism evidence="2 3">
    <name type="scientific">Actinoplanes aureus</name>
    <dbReference type="NCBI Taxonomy" id="2792083"/>
    <lineage>
        <taxon>Bacteria</taxon>
        <taxon>Bacillati</taxon>
        <taxon>Actinomycetota</taxon>
        <taxon>Actinomycetes</taxon>
        <taxon>Micromonosporales</taxon>
        <taxon>Micromonosporaceae</taxon>
        <taxon>Actinoplanes</taxon>
    </lineage>
</organism>
<comment type="caution">
    <text evidence="2">The sequence shown here is derived from an EMBL/GenBank/DDBJ whole genome shotgun (WGS) entry which is preliminary data.</text>
</comment>
<protein>
    <recommendedName>
        <fullName evidence="1">Phage L5-like integrase N-terminal domain-containing protein</fullName>
    </recommendedName>
</protein>
<dbReference type="RefSeq" id="WP_196417447.1">
    <property type="nucleotide sequence ID" value="NZ_JADQTO010000016.1"/>
</dbReference>